<sequence length="236" mass="28170">MSNEIEDIQKLEIKHIMATRQWFYDFLAKSFYTEPNIHRLKEAFQTKVFTELLNEAGESNQGVYFLCQFLNNIEKISPLEIEELKLEYNRLFIGPNHLPAPPWESVYLSKEKIIFDEHTLAVREFYKRWNVTTKNKNKEPDDHIGFELEFMSILIGRSIKALNENNMKYFSSTIISQKEFLETHPLVWIDKFSSKLYNSTNHHFYKGLALFTPEYLRMDIELLKDIIYSFNIFIES</sequence>
<evidence type="ECO:0000256" key="1">
    <source>
        <dbReference type="ARBA" id="ARBA00023186"/>
    </source>
</evidence>
<dbReference type="AlphaFoldDB" id="A0A1M4TLC1"/>
<name>A0A1M4TLC1_9FIRM</name>
<dbReference type="EMBL" id="FQTY01000002">
    <property type="protein sequence ID" value="SHE45260.1"/>
    <property type="molecule type" value="Genomic_DNA"/>
</dbReference>
<organism evidence="2 3">
    <name type="scientific">Tissierella praeacuta DSM 18095</name>
    <dbReference type="NCBI Taxonomy" id="1123404"/>
    <lineage>
        <taxon>Bacteria</taxon>
        <taxon>Bacillati</taxon>
        <taxon>Bacillota</taxon>
        <taxon>Tissierellia</taxon>
        <taxon>Tissierellales</taxon>
        <taxon>Tissierellaceae</taxon>
        <taxon>Tissierella</taxon>
    </lineage>
</organism>
<evidence type="ECO:0000313" key="3">
    <source>
        <dbReference type="Proteomes" id="UP000184114"/>
    </source>
</evidence>
<protein>
    <submittedName>
        <fullName evidence="2">Chaperone TorD involved in molybdoenzyme TorA maturation</fullName>
    </submittedName>
</protein>
<dbReference type="STRING" id="1123404.SAMN02745784_00736"/>
<dbReference type="Proteomes" id="UP000184114">
    <property type="component" value="Unassembled WGS sequence"/>
</dbReference>
<evidence type="ECO:0000313" key="2">
    <source>
        <dbReference type="EMBL" id="SHE45260.1"/>
    </source>
</evidence>
<gene>
    <name evidence="2" type="ORF">SAMN02745784_00736</name>
</gene>
<keyword evidence="3" id="KW-1185">Reference proteome</keyword>
<dbReference type="SUPFAM" id="SSF89155">
    <property type="entry name" value="TorD-like"/>
    <property type="match status" value="1"/>
</dbReference>
<dbReference type="PANTHER" id="PTHR34227:SF1">
    <property type="entry name" value="DIMETHYL SULFOXIDE REDUCTASE CHAPERONE-RELATED"/>
    <property type="match status" value="1"/>
</dbReference>
<dbReference type="Gene3D" id="1.10.3480.10">
    <property type="entry name" value="TorD-like"/>
    <property type="match status" value="1"/>
</dbReference>
<keyword evidence="1" id="KW-0143">Chaperone</keyword>
<dbReference type="RefSeq" id="WP_072973223.1">
    <property type="nucleotide sequence ID" value="NZ_FQTY01000002.1"/>
</dbReference>
<dbReference type="Pfam" id="PF02613">
    <property type="entry name" value="Nitrate_red_del"/>
    <property type="match status" value="1"/>
</dbReference>
<reference evidence="3" key="1">
    <citation type="submission" date="2016-11" db="EMBL/GenBank/DDBJ databases">
        <authorList>
            <person name="Varghese N."/>
            <person name="Submissions S."/>
        </authorList>
    </citation>
    <scope>NUCLEOTIDE SEQUENCE [LARGE SCALE GENOMIC DNA]</scope>
    <source>
        <strain evidence="3">DSM 18095</strain>
    </source>
</reference>
<dbReference type="PANTHER" id="PTHR34227">
    <property type="entry name" value="CHAPERONE PROTEIN YCDY"/>
    <property type="match status" value="1"/>
</dbReference>
<proteinExistence type="predicted"/>
<dbReference type="InterPro" id="IPR036411">
    <property type="entry name" value="TorD-like_sf"/>
</dbReference>
<dbReference type="InterPro" id="IPR020945">
    <property type="entry name" value="DMSO/NO3_reduct_chaperone"/>
</dbReference>
<dbReference type="GeneID" id="90996419"/>
<dbReference type="InterPro" id="IPR050289">
    <property type="entry name" value="TorD/DmsD_chaperones"/>
</dbReference>
<accession>A0A1M4TLC1</accession>